<gene>
    <name evidence="2" type="ORF">P879_10764</name>
</gene>
<keyword evidence="3" id="KW-1185">Reference proteome</keyword>
<dbReference type="Proteomes" id="UP000699462">
    <property type="component" value="Unassembled WGS sequence"/>
</dbReference>
<protein>
    <submittedName>
        <fullName evidence="2">Uncharacterized protein</fullName>
    </submittedName>
</protein>
<reference evidence="2 3" key="1">
    <citation type="submission" date="2019-07" db="EMBL/GenBank/DDBJ databases">
        <title>Annotation for the trematode Paragonimus westermani.</title>
        <authorList>
            <person name="Choi Y.-J."/>
        </authorList>
    </citation>
    <scope>NUCLEOTIDE SEQUENCE [LARGE SCALE GENOMIC DNA]</scope>
    <source>
        <strain evidence="2">180907_Pwestermani</strain>
    </source>
</reference>
<evidence type="ECO:0000313" key="3">
    <source>
        <dbReference type="Proteomes" id="UP000699462"/>
    </source>
</evidence>
<dbReference type="AlphaFoldDB" id="A0A8T0D5K5"/>
<comment type="caution">
    <text evidence="2">The sequence shown here is derived from an EMBL/GenBank/DDBJ whole genome shotgun (WGS) entry which is preliminary data.</text>
</comment>
<name>A0A8T0D5K5_9TREM</name>
<keyword evidence="1" id="KW-0812">Transmembrane</keyword>
<feature type="transmembrane region" description="Helical" evidence="1">
    <location>
        <begin position="54"/>
        <end position="73"/>
    </location>
</feature>
<proteinExistence type="predicted"/>
<keyword evidence="1" id="KW-1133">Transmembrane helix</keyword>
<evidence type="ECO:0000313" key="2">
    <source>
        <dbReference type="EMBL" id="KAF8562852.1"/>
    </source>
</evidence>
<accession>A0A8T0D5K5</accession>
<sequence length="119" mass="13939">MPVVSIARKNHFLRSDTGSISVHYPHSLISPDDAVVCVKTFRCINDFVLFFPVWYAHLVIYWFHQVLFWVYVLNTLFIDCGNSSCFVRTDVNACHSHQINSFYINTPLRTPFWHYLPIA</sequence>
<organism evidence="2 3">
    <name type="scientific">Paragonimus westermani</name>
    <dbReference type="NCBI Taxonomy" id="34504"/>
    <lineage>
        <taxon>Eukaryota</taxon>
        <taxon>Metazoa</taxon>
        <taxon>Spiralia</taxon>
        <taxon>Lophotrochozoa</taxon>
        <taxon>Platyhelminthes</taxon>
        <taxon>Trematoda</taxon>
        <taxon>Digenea</taxon>
        <taxon>Plagiorchiida</taxon>
        <taxon>Troglotremata</taxon>
        <taxon>Troglotrematidae</taxon>
        <taxon>Paragonimus</taxon>
    </lineage>
</organism>
<keyword evidence="1" id="KW-0472">Membrane</keyword>
<evidence type="ECO:0000256" key="1">
    <source>
        <dbReference type="SAM" id="Phobius"/>
    </source>
</evidence>
<dbReference type="EMBL" id="JTDF01016524">
    <property type="protein sequence ID" value="KAF8562852.1"/>
    <property type="molecule type" value="Genomic_DNA"/>
</dbReference>